<dbReference type="AlphaFoldDB" id="A0A2K8L5V1"/>
<dbReference type="InterPro" id="IPR002545">
    <property type="entry name" value="CheW-lke_dom"/>
</dbReference>
<protein>
    <recommendedName>
        <fullName evidence="2">Chemotaxis protein CheW</fullName>
    </recommendedName>
</protein>
<dbReference type="SUPFAM" id="SSF50341">
    <property type="entry name" value="CheW-like"/>
    <property type="match status" value="1"/>
</dbReference>
<dbReference type="PROSITE" id="PS50851">
    <property type="entry name" value="CHEW"/>
    <property type="match status" value="1"/>
</dbReference>
<evidence type="ECO:0000313" key="5">
    <source>
        <dbReference type="EMBL" id="ATX82705.1"/>
    </source>
</evidence>
<dbReference type="Proteomes" id="UP000231637">
    <property type="component" value="Chromosome"/>
</dbReference>
<evidence type="ECO:0000256" key="3">
    <source>
        <dbReference type="ARBA" id="ARBA00022490"/>
    </source>
</evidence>
<dbReference type="Gene3D" id="2.30.30.40">
    <property type="entry name" value="SH3 Domains"/>
    <property type="match status" value="1"/>
</dbReference>
<dbReference type="Pfam" id="PF01584">
    <property type="entry name" value="CheW"/>
    <property type="match status" value="1"/>
</dbReference>
<feature type="domain" description="CheW-like" evidence="4">
    <location>
        <begin position="77"/>
        <end position="225"/>
    </location>
</feature>
<dbReference type="SMART" id="SM00260">
    <property type="entry name" value="CheW"/>
    <property type="match status" value="1"/>
</dbReference>
<evidence type="ECO:0000256" key="2">
    <source>
        <dbReference type="ARBA" id="ARBA00021483"/>
    </source>
</evidence>
<proteinExistence type="predicted"/>
<comment type="subcellular location">
    <subcellularLocation>
        <location evidence="1">Cytoplasm</location>
    </subcellularLocation>
</comment>
<dbReference type="PANTHER" id="PTHR22617">
    <property type="entry name" value="CHEMOTAXIS SENSOR HISTIDINE KINASE-RELATED"/>
    <property type="match status" value="1"/>
</dbReference>
<dbReference type="InterPro" id="IPR036061">
    <property type="entry name" value="CheW-like_dom_sf"/>
</dbReference>
<sequence length="228" mass="25602">MTAPTIKPEFRIDDCWKRIGVWGDKQCPELASCHHCRNCEIYSLAGRHLLDRRPPAGYMQTWTKQLAEPQQESMPGQISLFIFRIGPEWFALPTRQLVEVLELCDVHSIPHRSNSILLGLINVRGEMQLCLSLGRLLGVDKDFREAESDESRAVERLLLISVEGEALAFHVSEACGIHSYHPSELSALPSTLPEATSVNSKGLLSWNGHHVAVLDEGVLFEKLLRSIQ</sequence>
<dbReference type="GO" id="GO:0006935">
    <property type="term" value="P:chemotaxis"/>
    <property type="evidence" value="ECO:0007669"/>
    <property type="project" value="InterPro"/>
</dbReference>
<gene>
    <name evidence="5" type="ORF">Ga0123462_1862</name>
</gene>
<reference evidence="5 6" key="1">
    <citation type="submission" date="2016-12" db="EMBL/GenBank/DDBJ databases">
        <title>Isolation and genomic insights into novel planktonic Zetaproteobacteria from stratified waters of the Chesapeake Bay.</title>
        <authorList>
            <person name="McAllister S.M."/>
            <person name="Kato S."/>
            <person name="Chan C.S."/>
            <person name="Chiu B.K."/>
            <person name="Field E.K."/>
        </authorList>
    </citation>
    <scope>NUCLEOTIDE SEQUENCE [LARGE SCALE GENOMIC DNA]</scope>
    <source>
        <strain evidence="5 6">CP-8</strain>
    </source>
</reference>
<dbReference type="PANTHER" id="PTHR22617:SF45">
    <property type="entry name" value="CHEMOTAXIS PROTEIN CHEW"/>
    <property type="match status" value="1"/>
</dbReference>
<keyword evidence="6" id="KW-1185">Reference proteome</keyword>
<dbReference type="InterPro" id="IPR039315">
    <property type="entry name" value="CheW"/>
</dbReference>
<dbReference type="GO" id="GO:0005829">
    <property type="term" value="C:cytosol"/>
    <property type="evidence" value="ECO:0007669"/>
    <property type="project" value="TreeGrafter"/>
</dbReference>
<dbReference type="Gene3D" id="2.40.50.180">
    <property type="entry name" value="CheA-289, Domain 4"/>
    <property type="match status" value="1"/>
</dbReference>
<evidence type="ECO:0000313" key="6">
    <source>
        <dbReference type="Proteomes" id="UP000231637"/>
    </source>
</evidence>
<accession>A0A2K8L5V1</accession>
<dbReference type="KEGG" id="mfn:Ga0123462_1862"/>
<evidence type="ECO:0000259" key="4">
    <source>
        <dbReference type="PROSITE" id="PS50851"/>
    </source>
</evidence>
<keyword evidence="3" id="KW-0963">Cytoplasm</keyword>
<dbReference type="EMBL" id="CP018800">
    <property type="protein sequence ID" value="ATX82705.1"/>
    <property type="molecule type" value="Genomic_DNA"/>
</dbReference>
<evidence type="ECO:0000256" key="1">
    <source>
        <dbReference type="ARBA" id="ARBA00004496"/>
    </source>
</evidence>
<dbReference type="GO" id="GO:0007165">
    <property type="term" value="P:signal transduction"/>
    <property type="evidence" value="ECO:0007669"/>
    <property type="project" value="InterPro"/>
</dbReference>
<organism evidence="5 6">
    <name type="scientific">Mariprofundus ferrinatatus</name>
    <dbReference type="NCBI Taxonomy" id="1921087"/>
    <lineage>
        <taxon>Bacteria</taxon>
        <taxon>Pseudomonadati</taxon>
        <taxon>Pseudomonadota</taxon>
        <taxon>Candidatius Mariprofundia</taxon>
        <taxon>Mariprofundales</taxon>
        <taxon>Mariprofundaceae</taxon>
        <taxon>Mariprofundus</taxon>
    </lineage>
</organism>
<name>A0A2K8L5V1_9PROT</name>